<dbReference type="Proteomes" id="UP001056120">
    <property type="component" value="Linkage Group LG16"/>
</dbReference>
<name>A0ACB9FRU5_9ASTR</name>
<reference evidence="2" key="1">
    <citation type="journal article" date="2022" name="Mol. Ecol. Resour.">
        <title>The genomes of chicory, endive, great burdock and yacon provide insights into Asteraceae palaeo-polyploidization history and plant inulin production.</title>
        <authorList>
            <person name="Fan W."/>
            <person name="Wang S."/>
            <person name="Wang H."/>
            <person name="Wang A."/>
            <person name="Jiang F."/>
            <person name="Liu H."/>
            <person name="Zhao H."/>
            <person name="Xu D."/>
            <person name="Zhang Y."/>
        </authorList>
    </citation>
    <scope>NUCLEOTIDE SEQUENCE [LARGE SCALE GENOMIC DNA]</scope>
    <source>
        <strain evidence="2">cv. Yunnan</strain>
    </source>
</reference>
<reference evidence="1 2" key="2">
    <citation type="journal article" date="2022" name="Mol. Ecol. Resour.">
        <title>The genomes of chicory, endive, great burdock and yacon provide insights into Asteraceae paleo-polyploidization history and plant inulin production.</title>
        <authorList>
            <person name="Fan W."/>
            <person name="Wang S."/>
            <person name="Wang H."/>
            <person name="Wang A."/>
            <person name="Jiang F."/>
            <person name="Liu H."/>
            <person name="Zhao H."/>
            <person name="Xu D."/>
            <person name="Zhang Y."/>
        </authorList>
    </citation>
    <scope>NUCLEOTIDE SEQUENCE [LARGE SCALE GENOMIC DNA]</scope>
    <source>
        <strain evidence="2">cv. Yunnan</strain>
        <tissue evidence="1">Leaves</tissue>
    </source>
</reference>
<evidence type="ECO:0000313" key="1">
    <source>
        <dbReference type="EMBL" id="KAI3773927.1"/>
    </source>
</evidence>
<evidence type="ECO:0000313" key="2">
    <source>
        <dbReference type="Proteomes" id="UP001056120"/>
    </source>
</evidence>
<proteinExistence type="predicted"/>
<protein>
    <submittedName>
        <fullName evidence="1">Uncharacterized protein</fullName>
    </submittedName>
</protein>
<gene>
    <name evidence="1" type="ORF">L1987_48466</name>
</gene>
<dbReference type="EMBL" id="CM042033">
    <property type="protein sequence ID" value="KAI3773927.1"/>
    <property type="molecule type" value="Genomic_DNA"/>
</dbReference>
<keyword evidence="2" id="KW-1185">Reference proteome</keyword>
<accession>A0ACB9FRU5</accession>
<organism evidence="1 2">
    <name type="scientific">Smallanthus sonchifolius</name>
    <dbReference type="NCBI Taxonomy" id="185202"/>
    <lineage>
        <taxon>Eukaryota</taxon>
        <taxon>Viridiplantae</taxon>
        <taxon>Streptophyta</taxon>
        <taxon>Embryophyta</taxon>
        <taxon>Tracheophyta</taxon>
        <taxon>Spermatophyta</taxon>
        <taxon>Magnoliopsida</taxon>
        <taxon>eudicotyledons</taxon>
        <taxon>Gunneridae</taxon>
        <taxon>Pentapetalae</taxon>
        <taxon>asterids</taxon>
        <taxon>campanulids</taxon>
        <taxon>Asterales</taxon>
        <taxon>Asteraceae</taxon>
        <taxon>Asteroideae</taxon>
        <taxon>Heliantheae alliance</taxon>
        <taxon>Millerieae</taxon>
        <taxon>Smallanthus</taxon>
    </lineage>
</organism>
<comment type="caution">
    <text evidence="1">The sequence shown here is derived from an EMBL/GenBank/DDBJ whole genome shotgun (WGS) entry which is preliminary data.</text>
</comment>
<sequence length="80" mass="9876">MNLFSYFQQHIVDEEKKKPFYPIVSNAHSWTCMDIYVFPTPYRVTWDYYFISREHTIDFDEWSGKTEYNYRYEPVISTIP</sequence>